<comment type="similarity">
    <text evidence="1">Belongs to the DP1 family.</text>
</comment>
<dbReference type="OrthoDB" id="10009287at2759"/>
<reference evidence="3" key="2">
    <citation type="submission" date="2011-03" db="EMBL/GenBank/DDBJ databases">
        <title>Comparative genomics and transcriptomics of Neospora caninum and Toxoplasma gondii.</title>
        <authorList>
            <person name="Reid A.J."/>
            <person name="Sohal A."/>
            <person name="Harris D."/>
            <person name="Quail M."/>
            <person name="Sanders M."/>
            <person name="Berriman M."/>
            <person name="Wastling J.M."/>
            <person name="Pain A."/>
        </authorList>
    </citation>
    <scope>NUCLEOTIDE SEQUENCE</scope>
    <source>
        <strain evidence="3">Liverpool</strain>
    </source>
</reference>
<dbReference type="PANTHER" id="PTHR12300">
    <property type="entry name" value="HVA22-LIKE PROTEINS"/>
    <property type="match status" value="1"/>
</dbReference>
<accession>F0VAI3</accession>
<dbReference type="OMA" id="MNYIPFY"/>
<dbReference type="eggNOG" id="KOG1726">
    <property type="taxonomic scope" value="Eukaryota"/>
</dbReference>
<feature type="transmembrane region" description="Helical" evidence="2">
    <location>
        <begin position="12"/>
        <end position="30"/>
    </location>
</feature>
<dbReference type="VEuPathDB" id="ToxoDB:NCLIV_011380"/>
<dbReference type="GO" id="GO:0016020">
    <property type="term" value="C:membrane"/>
    <property type="evidence" value="ECO:0007669"/>
    <property type="project" value="UniProtKB-SubCell"/>
</dbReference>
<name>F0VAI3_NEOCL</name>
<dbReference type="Proteomes" id="UP000007494">
    <property type="component" value="Chromosome IV"/>
</dbReference>
<dbReference type="InterPro" id="IPR004345">
    <property type="entry name" value="TB2_DP1_HVA22"/>
</dbReference>
<organism evidence="3 5">
    <name type="scientific">Neospora caninum (strain Liverpool)</name>
    <dbReference type="NCBI Taxonomy" id="572307"/>
    <lineage>
        <taxon>Eukaryota</taxon>
        <taxon>Sar</taxon>
        <taxon>Alveolata</taxon>
        <taxon>Apicomplexa</taxon>
        <taxon>Conoidasida</taxon>
        <taxon>Coccidia</taxon>
        <taxon>Eucoccidiorida</taxon>
        <taxon>Eimeriorina</taxon>
        <taxon>Sarcocystidae</taxon>
        <taxon>Neospora</taxon>
    </lineage>
</organism>
<dbReference type="InParanoid" id="F0VAI3"/>
<dbReference type="GeneID" id="13441701"/>
<dbReference type="FunCoup" id="F0VAI3">
    <property type="interactions" value="2"/>
</dbReference>
<proteinExistence type="inferred from homology"/>
<protein>
    <submittedName>
        <fullName evidence="3">Putative TB2/DP1, HVA22 domain-containing protein</fullName>
    </submittedName>
    <submittedName>
        <fullName evidence="4">TB2/DP1, HVA22 domain-containing protein,putative</fullName>
    </submittedName>
</protein>
<dbReference type="AlphaFoldDB" id="F0VAI3"/>
<dbReference type="RefSeq" id="XP_003880705.1">
    <property type="nucleotide sequence ID" value="XM_003880656.1"/>
</dbReference>
<gene>
    <name evidence="4" type="ORF">BN1204_011380</name>
    <name evidence="3" type="ORF">NCLIV_011380</name>
</gene>
<dbReference type="EMBL" id="FR823384">
    <property type="protein sequence ID" value="CBZ50672.1"/>
    <property type="molecule type" value="Genomic_DNA"/>
</dbReference>
<keyword evidence="2" id="KW-0472">Membrane</keyword>
<dbReference type="EMBL" id="LN714478">
    <property type="protein sequence ID" value="CEL65283.1"/>
    <property type="molecule type" value="Genomic_DNA"/>
</dbReference>
<keyword evidence="2" id="KW-1133">Transmembrane helix</keyword>
<feature type="transmembrane region" description="Helical" evidence="2">
    <location>
        <begin position="50"/>
        <end position="67"/>
    </location>
</feature>
<sequence length="168" mass="19231">MISILGNFLGSLLVIGVSFLYPAYLTFRFLLAHRATGDSASRSNFPAAEYIQHVFYWVLYAWLSIFIRLVLSKISAFIPFYHELLAALFYWLASPEFKGAGWLWLVVLSPHYFTLDRTIREMYDCYCPPTVKAYLSQAADASGNAAEEAFRRDRSASKQLDRDSMKSK</sequence>
<keyword evidence="2" id="KW-0812">Transmembrane</keyword>
<evidence type="ECO:0000313" key="3">
    <source>
        <dbReference type="EMBL" id="CBZ50672.1"/>
    </source>
</evidence>
<evidence type="ECO:0000313" key="5">
    <source>
        <dbReference type="Proteomes" id="UP000007494"/>
    </source>
</evidence>
<evidence type="ECO:0000256" key="2">
    <source>
        <dbReference type="SAM" id="Phobius"/>
    </source>
</evidence>
<reference evidence="4" key="4">
    <citation type="journal article" date="2015" name="PLoS ONE">
        <title>Comprehensive Evaluation of Toxoplasma gondii VEG and Neospora caninum LIV Genomes with Tachyzoite Stage Transcriptome and Proteome Defines Novel Transcript Features.</title>
        <authorList>
            <person name="Ramaprasad A."/>
            <person name="Mourier T."/>
            <person name="Naeem R."/>
            <person name="Malas T.B."/>
            <person name="Moussa E."/>
            <person name="Panigrahi A."/>
            <person name="Vermont S.J."/>
            <person name="Otto T.D."/>
            <person name="Wastling J."/>
            <person name="Pain A."/>
        </authorList>
    </citation>
    <scope>NUCLEOTIDE SEQUENCE</scope>
    <source>
        <strain evidence="4">Liverpool</strain>
    </source>
</reference>
<keyword evidence="5" id="KW-1185">Reference proteome</keyword>
<reference evidence="5" key="3">
    <citation type="journal article" date="2012" name="PLoS Pathog.">
        <title>Comparative genomics of the apicomplexan parasites Toxoplasma gondii and Neospora caninum: Coccidia differing in host range and transmission strategy.</title>
        <authorList>
            <person name="Reid A.J."/>
            <person name="Vermont S.J."/>
            <person name="Cotton J.A."/>
            <person name="Harris D."/>
            <person name="Hill-Cawthorne G.A."/>
            <person name="Konen-Waisman S."/>
            <person name="Latham S.M."/>
            <person name="Mourier T."/>
            <person name="Norton R."/>
            <person name="Quail M.A."/>
            <person name="Sanders M."/>
            <person name="Shanmugam D."/>
            <person name="Sohal A."/>
            <person name="Wasmuth J.D."/>
            <person name="Brunk B."/>
            <person name="Grigg M.E."/>
            <person name="Howard J.C."/>
            <person name="Parkinson J."/>
            <person name="Roos D.S."/>
            <person name="Trees A.J."/>
            <person name="Berriman M."/>
            <person name="Pain A."/>
            <person name="Wastling J.M."/>
        </authorList>
    </citation>
    <scope>NUCLEOTIDE SEQUENCE [LARGE SCALE GENOMIC DNA]</scope>
    <source>
        <strain evidence="5">Liverpool</strain>
    </source>
</reference>
<comment type="subcellular location">
    <subcellularLocation>
        <location evidence="1">Membrane</location>
        <topology evidence="1">Multi-pass membrane protein</topology>
    </subcellularLocation>
</comment>
<reference evidence="3" key="1">
    <citation type="submission" date="2011-02" db="EMBL/GenBank/DDBJ databases">
        <authorList>
            <person name="Aslett M."/>
        </authorList>
    </citation>
    <scope>NUCLEOTIDE SEQUENCE</scope>
    <source>
        <strain evidence="3">Liverpool</strain>
    </source>
</reference>
<evidence type="ECO:0000256" key="1">
    <source>
        <dbReference type="RuleBase" id="RU362006"/>
    </source>
</evidence>
<dbReference type="Pfam" id="PF03134">
    <property type="entry name" value="TB2_DP1_HVA22"/>
    <property type="match status" value="1"/>
</dbReference>
<evidence type="ECO:0000313" key="4">
    <source>
        <dbReference type="EMBL" id="CEL65283.1"/>
    </source>
</evidence>